<dbReference type="InterPro" id="IPR009620">
    <property type="entry name" value="UPF0236"/>
</dbReference>
<comment type="similarity">
    <text evidence="1">Belongs to the UPF0236 family.</text>
</comment>
<organism evidence="2 3">
    <name type="scientific">Lentihominibacter faecis</name>
    <dbReference type="NCBI Taxonomy" id="2764712"/>
    <lineage>
        <taxon>Bacteria</taxon>
        <taxon>Bacillati</taxon>
        <taxon>Bacillota</taxon>
        <taxon>Clostridia</taxon>
        <taxon>Peptostreptococcales</taxon>
        <taxon>Anaerovoracaceae</taxon>
        <taxon>Lentihominibacter</taxon>
    </lineage>
</organism>
<dbReference type="EMBL" id="JACRWC010000091">
    <property type="protein sequence ID" value="MBC5999750.1"/>
    <property type="molecule type" value="Genomic_DNA"/>
</dbReference>
<dbReference type="Proteomes" id="UP000644115">
    <property type="component" value="Unassembled WGS sequence"/>
</dbReference>
<keyword evidence="3" id="KW-1185">Reference proteome</keyword>
<evidence type="ECO:0000313" key="3">
    <source>
        <dbReference type="Proteomes" id="UP000644115"/>
    </source>
</evidence>
<dbReference type="AlphaFoldDB" id="A0A923NGJ9"/>
<sequence length="66" mass="7152">ISRDYYYDKGNENYVCILDQAVGIPEYERITGGVSAELVSLATEVSYAKSAKVATAGAISRQFVLS</sequence>
<feature type="non-terminal residue" evidence="2">
    <location>
        <position position="1"/>
    </location>
</feature>
<gene>
    <name evidence="2" type="ORF">H8876_07025</name>
</gene>
<accession>A0A923NGJ9</accession>
<dbReference type="Pfam" id="PF06782">
    <property type="entry name" value="UPF0236"/>
    <property type="match status" value="1"/>
</dbReference>
<evidence type="ECO:0000313" key="2">
    <source>
        <dbReference type="EMBL" id="MBC5999750.1"/>
    </source>
</evidence>
<evidence type="ECO:0000256" key="1">
    <source>
        <dbReference type="ARBA" id="ARBA00006539"/>
    </source>
</evidence>
<reference evidence="2" key="1">
    <citation type="submission" date="2020-08" db="EMBL/GenBank/DDBJ databases">
        <authorList>
            <person name="Liu C."/>
            <person name="Sun Q."/>
        </authorList>
    </citation>
    <scope>NUCLEOTIDE SEQUENCE</scope>
    <source>
        <strain evidence="2">BX16</strain>
    </source>
</reference>
<proteinExistence type="inferred from homology"/>
<dbReference type="RefSeq" id="WP_249287139.1">
    <property type="nucleotide sequence ID" value="NZ_JACRWC010000091.1"/>
</dbReference>
<name>A0A923NGJ9_9FIRM</name>
<comment type="caution">
    <text evidence="2">The sequence shown here is derived from an EMBL/GenBank/DDBJ whole genome shotgun (WGS) entry which is preliminary data.</text>
</comment>
<protein>
    <submittedName>
        <fullName evidence="2">UPF0236 family protein</fullName>
    </submittedName>
</protein>